<accession>A0A5J4JCF7</accession>
<sequence length="80" mass="9296">MTFFFLLDFKSIFPLNIDEHEIHSCPRDPAPPLSRLRPANGAINQKNLTEKISLTLLTEGMFSDNLIFKQYKKQSRGREE</sequence>
<dbReference type="Proteomes" id="UP000391919">
    <property type="component" value="Unassembled WGS sequence"/>
</dbReference>
<protein>
    <submittedName>
        <fullName evidence="1">Uncharacterized protein</fullName>
    </submittedName>
</protein>
<evidence type="ECO:0000313" key="2">
    <source>
        <dbReference type="Proteomes" id="UP000391919"/>
    </source>
</evidence>
<proteinExistence type="predicted"/>
<name>A0A5J4JCF7_9BACI</name>
<organism evidence="1 2">
    <name type="scientific">Weizmannia acidilactici</name>
    <dbReference type="NCBI Taxonomy" id="2607726"/>
    <lineage>
        <taxon>Bacteria</taxon>
        <taxon>Bacillati</taxon>
        <taxon>Bacillota</taxon>
        <taxon>Bacilli</taxon>
        <taxon>Bacillales</taxon>
        <taxon>Bacillaceae</taxon>
        <taxon>Heyndrickxia</taxon>
    </lineage>
</organism>
<dbReference type="AlphaFoldDB" id="A0A5J4JCF7"/>
<evidence type="ECO:0000313" key="1">
    <source>
        <dbReference type="EMBL" id="GER69653.1"/>
    </source>
</evidence>
<keyword evidence="2" id="KW-1185">Reference proteome</keyword>
<comment type="caution">
    <text evidence="1">The sequence shown here is derived from an EMBL/GenBank/DDBJ whole genome shotgun (WGS) entry which is preliminary data.</text>
</comment>
<dbReference type="RefSeq" id="WP_172967459.1">
    <property type="nucleotide sequence ID" value="NZ_BKZP01000015.1"/>
</dbReference>
<dbReference type="EMBL" id="BKZQ01000009">
    <property type="protein sequence ID" value="GER69653.1"/>
    <property type="molecule type" value="Genomic_DNA"/>
</dbReference>
<reference evidence="1 2" key="1">
    <citation type="submission" date="2019-09" db="EMBL/GenBank/DDBJ databases">
        <title>Draft genome sequence of Bacillus sp. JC-7.</title>
        <authorList>
            <person name="Tanaka N."/>
            <person name="Shiwa Y."/>
            <person name="Fujita N."/>
            <person name="Tanasupawat S."/>
        </authorList>
    </citation>
    <scope>NUCLEOTIDE SEQUENCE [LARGE SCALE GENOMIC DNA]</scope>
    <source>
        <strain evidence="1 2">JC-7</strain>
    </source>
</reference>
<gene>
    <name evidence="1" type="ORF">BpJC7_09560</name>
</gene>